<dbReference type="KEGG" id="palb:EJC50_07575"/>
<dbReference type="Proteomes" id="UP000272528">
    <property type="component" value="Chromosome"/>
</dbReference>
<dbReference type="AlphaFoldDB" id="A0A3Q8X3V1"/>
<name>A0A3Q8X3V1_9BACL</name>
<gene>
    <name evidence="1" type="ORF">EJC50_07575</name>
</gene>
<protein>
    <submittedName>
        <fullName evidence="1">Uncharacterized protein</fullName>
    </submittedName>
</protein>
<reference evidence="2" key="1">
    <citation type="submission" date="2018-12" db="EMBL/GenBank/DDBJ databases">
        <title>Genome sequence of Peanibacillus sp.</title>
        <authorList>
            <person name="Subramani G."/>
            <person name="Srinivasan S."/>
            <person name="Kim M.K."/>
        </authorList>
    </citation>
    <scope>NUCLEOTIDE SEQUENCE [LARGE SCALE GENOMIC DNA]</scope>
    <source>
        <strain evidence="2">18JY67-1</strain>
    </source>
</reference>
<accession>A0A3Q8X3V1</accession>
<sequence>MNNKWLDMTIYLNSSLINSYNKKKQLLGVLERLTTYEGEIRCYFVGVYPQLKRVNLDGNEFETVSITIENLDHLVFRFDYETE</sequence>
<dbReference type="OrthoDB" id="6962387at2"/>
<dbReference type="EMBL" id="CP034437">
    <property type="protein sequence ID" value="AZN39537.1"/>
    <property type="molecule type" value="Genomic_DNA"/>
</dbReference>
<evidence type="ECO:0000313" key="2">
    <source>
        <dbReference type="Proteomes" id="UP000272528"/>
    </source>
</evidence>
<keyword evidence="2" id="KW-1185">Reference proteome</keyword>
<evidence type="ECO:0000313" key="1">
    <source>
        <dbReference type="EMBL" id="AZN39537.1"/>
    </source>
</evidence>
<organism evidence="1 2">
    <name type="scientific">Paenibacillus albus</name>
    <dbReference type="NCBI Taxonomy" id="2495582"/>
    <lineage>
        <taxon>Bacteria</taxon>
        <taxon>Bacillati</taxon>
        <taxon>Bacillota</taxon>
        <taxon>Bacilli</taxon>
        <taxon>Bacillales</taxon>
        <taxon>Paenibacillaceae</taxon>
        <taxon>Paenibacillus</taxon>
    </lineage>
</organism>
<dbReference type="RefSeq" id="WP_126014204.1">
    <property type="nucleotide sequence ID" value="NZ_CP034437.1"/>
</dbReference>
<proteinExistence type="predicted"/>